<dbReference type="PROSITE" id="PS51257">
    <property type="entry name" value="PROKAR_LIPOPROTEIN"/>
    <property type="match status" value="1"/>
</dbReference>
<evidence type="ECO:0000313" key="4">
    <source>
        <dbReference type="Proteomes" id="UP000195950"/>
    </source>
</evidence>
<organism evidence="3 4">
    <name type="scientific">Parabacteroides distasonis</name>
    <dbReference type="NCBI Taxonomy" id="823"/>
    <lineage>
        <taxon>Bacteria</taxon>
        <taxon>Pseudomonadati</taxon>
        <taxon>Bacteroidota</taxon>
        <taxon>Bacteroidia</taxon>
        <taxon>Bacteroidales</taxon>
        <taxon>Tannerellaceae</taxon>
        <taxon>Parabacteroides</taxon>
    </lineage>
</organism>
<feature type="signal peptide" evidence="2">
    <location>
        <begin position="1"/>
        <end position="23"/>
    </location>
</feature>
<dbReference type="Proteomes" id="UP000195950">
    <property type="component" value="Unassembled WGS sequence"/>
</dbReference>
<keyword evidence="2" id="KW-0732">Signal</keyword>
<dbReference type="EMBL" id="NFJX01000012">
    <property type="protein sequence ID" value="OUP17670.1"/>
    <property type="molecule type" value="Genomic_DNA"/>
</dbReference>
<reference evidence="4" key="1">
    <citation type="submission" date="2017-04" db="EMBL/GenBank/DDBJ databases">
        <title>Function of individual gut microbiota members based on whole genome sequencing of pure cultures obtained from chicken caecum.</title>
        <authorList>
            <person name="Medvecky M."/>
            <person name="Cejkova D."/>
            <person name="Polansky O."/>
            <person name="Karasova D."/>
            <person name="Kubasova T."/>
            <person name="Cizek A."/>
            <person name="Rychlik I."/>
        </authorList>
    </citation>
    <scope>NUCLEOTIDE SEQUENCE [LARGE SCALE GENOMIC DNA]</scope>
    <source>
        <strain evidence="4">An199</strain>
    </source>
</reference>
<feature type="region of interest" description="Disordered" evidence="1">
    <location>
        <begin position="322"/>
        <end position="367"/>
    </location>
</feature>
<dbReference type="AlphaFoldDB" id="A0A1Y4IFA8"/>
<feature type="compositionally biased region" description="Basic and acidic residues" evidence="1">
    <location>
        <begin position="322"/>
        <end position="340"/>
    </location>
</feature>
<evidence type="ECO:0000256" key="2">
    <source>
        <dbReference type="SAM" id="SignalP"/>
    </source>
</evidence>
<sequence>MRQFVKYSLLLLLLGGISGGCSPEDEATDASEPIEIPISFNLLSSGSALTKAYGDVDGKPTKPAVDAREVYVDRVALYVYERKADGVYADNEEGFYLSPDNAGKVLPCQRQSSFPFFTAKGRVSLRKNHQYRINAVAYSEAKGEREWFERKGDRFDHTRLSLVNEPELETPELFFGTVVYGGSGEEYAGGDTLFTYERIDQDKGRALLTGWLYRCVAGIELRLGNMPDSIRKVELLADSIHTTVNARTYADFLSPYDMKRDGSYKHYVIGVDSLMEGEDTWTDGVMGDSAHIVGANLLPVCTSLSLRVTMRSGREEYTSLRLKDKDEECNSDAPKLRSLPDDGGNGTGIIPGKPDNPDPDDPDKPAPVNPFRVCFLRNNYYRIKGDYQSLVTMEYILQVSVNPNWEGDVNLPLGK</sequence>
<accession>A0A1Y4IFA8</accession>
<evidence type="ECO:0000256" key="1">
    <source>
        <dbReference type="SAM" id="MobiDB-lite"/>
    </source>
</evidence>
<comment type="caution">
    <text evidence="3">The sequence shown here is derived from an EMBL/GenBank/DDBJ whole genome shotgun (WGS) entry which is preliminary data.</text>
</comment>
<protein>
    <recommendedName>
        <fullName evidence="5">Fimbrillin family protein</fullName>
    </recommendedName>
</protein>
<gene>
    <name evidence="3" type="ORF">B5F32_13375</name>
</gene>
<name>A0A1Y4IFA8_PARDI</name>
<evidence type="ECO:0000313" key="3">
    <source>
        <dbReference type="EMBL" id="OUP17670.1"/>
    </source>
</evidence>
<feature type="chain" id="PRO_5013073833" description="Fimbrillin family protein" evidence="2">
    <location>
        <begin position="24"/>
        <end position="415"/>
    </location>
</feature>
<proteinExistence type="predicted"/>
<dbReference type="RefSeq" id="WP_087345253.1">
    <property type="nucleotide sequence ID" value="NZ_NFJX01000012.1"/>
</dbReference>
<evidence type="ECO:0008006" key="5">
    <source>
        <dbReference type="Google" id="ProtNLM"/>
    </source>
</evidence>